<dbReference type="PANTHER" id="PTHR45985">
    <property type="match status" value="1"/>
</dbReference>
<dbReference type="InterPro" id="IPR052740">
    <property type="entry name" value="CE4"/>
</dbReference>
<dbReference type="Proteomes" id="UP000574761">
    <property type="component" value="Unassembled WGS sequence"/>
</dbReference>
<proteinExistence type="predicted"/>
<dbReference type="InterPro" id="IPR011330">
    <property type="entry name" value="Glyco_hydro/deAcase_b/a-brl"/>
</dbReference>
<gene>
    <name evidence="2" type="ORF">GGQ64_004156</name>
</gene>
<keyword evidence="3" id="KW-1185">Reference proteome</keyword>
<evidence type="ECO:0000313" key="2">
    <source>
        <dbReference type="EMBL" id="MBB3978920.1"/>
    </source>
</evidence>
<protein>
    <submittedName>
        <fullName evidence="2">Peptidoglycan/xylan/chitin deacetylase (PgdA/CDA1 family)</fullName>
    </submittedName>
</protein>
<accession>A0A7W6GKQ6</accession>
<keyword evidence="1" id="KW-0732">Signal</keyword>
<comment type="caution">
    <text evidence="2">The sequence shown here is derived from an EMBL/GenBank/DDBJ whole genome shotgun (WGS) entry which is preliminary data.</text>
</comment>
<organism evidence="2 3">
    <name type="scientific">Mycoplana azooxidifex</name>
    <dbReference type="NCBI Taxonomy" id="1636188"/>
    <lineage>
        <taxon>Bacteria</taxon>
        <taxon>Pseudomonadati</taxon>
        <taxon>Pseudomonadota</taxon>
        <taxon>Alphaproteobacteria</taxon>
        <taxon>Hyphomicrobiales</taxon>
        <taxon>Rhizobiaceae</taxon>
        <taxon>Mycoplana</taxon>
    </lineage>
</organism>
<reference evidence="2 3" key="1">
    <citation type="submission" date="2020-08" db="EMBL/GenBank/DDBJ databases">
        <title>Genomic Encyclopedia of Type Strains, Phase IV (KMG-IV): sequencing the most valuable type-strain genomes for metagenomic binning, comparative biology and taxonomic classification.</title>
        <authorList>
            <person name="Goeker M."/>
        </authorList>
    </citation>
    <scope>NUCLEOTIDE SEQUENCE [LARGE SCALE GENOMIC DNA]</scope>
    <source>
        <strain evidence="2 3">DSM 100211</strain>
    </source>
</reference>
<feature type="signal peptide" evidence="1">
    <location>
        <begin position="1"/>
        <end position="21"/>
    </location>
</feature>
<dbReference type="GO" id="GO:0005975">
    <property type="term" value="P:carbohydrate metabolic process"/>
    <property type="evidence" value="ECO:0007669"/>
    <property type="project" value="InterPro"/>
</dbReference>
<dbReference type="RefSeq" id="WP_183807181.1">
    <property type="nucleotide sequence ID" value="NZ_JACIEE010000009.1"/>
</dbReference>
<feature type="chain" id="PRO_5030966265" evidence="1">
    <location>
        <begin position="22"/>
        <end position="337"/>
    </location>
</feature>
<dbReference type="PANTHER" id="PTHR45985:SF3">
    <property type="entry name" value="CHITIN DEACETYLASE-LIKE 4"/>
    <property type="match status" value="1"/>
</dbReference>
<evidence type="ECO:0000313" key="3">
    <source>
        <dbReference type="Proteomes" id="UP000574761"/>
    </source>
</evidence>
<dbReference type="Gene3D" id="3.20.20.370">
    <property type="entry name" value="Glycoside hydrolase/deacetylase"/>
    <property type="match status" value="1"/>
</dbReference>
<evidence type="ECO:0000256" key="1">
    <source>
        <dbReference type="SAM" id="SignalP"/>
    </source>
</evidence>
<dbReference type="EMBL" id="JACIEE010000009">
    <property type="protein sequence ID" value="MBB3978920.1"/>
    <property type="molecule type" value="Genomic_DNA"/>
</dbReference>
<name>A0A7W6GKQ6_9HYPH</name>
<dbReference type="AlphaFoldDB" id="A0A7W6GKQ6"/>
<dbReference type="SUPFAM" id="SSF88713">
    <property type="entry name" value="Glycoside hydrolase/deacetylase"/>
    <property type="match status" value="1"/>
</dbReference>
<sequence>MFRSSLSTVLALSFASFPALAQSPRDLAENAPEQLVVVSFDGAHDNRLWTQSREMAKRTGAHFTYFLSCTFLMTKENRKSYQAPHHQRGRSNVGFAPDNKDVITRLEHIWQARAEGHDIGSHACGHFDGSKWSTDEWKQEFDFFRNTLRDAWQNAGVPEREPVEWRNFAEKDIIGFRAPYLAAGSPLNAALRDFGFRYDASQVSKGPALPTESDGLVHFSLPLIPEGPSAKPVIGMDYNLFVRHSLGIEDKKRSAAFEERALSAFRAAFEKQYSGDRIPLQLGFHFVEMNGGAYWRALDRFLTEVCPRPGVACVSQREAMDLLAKRTKAAKAASETL</sequence>